<keyword evidence="1" id="KW-0472">Membrane</keyword>
<dbReference type="Proteomes" id="UP000183376">
    <property type="component" value="Chromosome I"/>
</dbReference>
<accession>A0A1H0A5R4</accession>
<keyword evidence="1" id="KW-1133">Transmembrane helix</keyword>
<dbReference type="RefSeq" id="WP_030428002.1">
    <property type="nucleotide sequence ID" value="NZ_JOEF01000003.1"/>
</dbReference>
<evidence type="ECO:0000313" key="3">
    <source>
        <dbReference type="Proteomes" id="UP000183376"/>
    </source>
</evidence>
<proteinExistence type="predicted"/>
<reference evidence="2 3" key="1">
    <citation type="submission" date="2016-10" db="EMBL/GenBank/DDBJ databases">
        <authorList>
            <person name="de Groot N.N."/>
        </authorList>
    </citation>
    <scope>NUCLEOTIDE SEQUENCE [LARGE SCALE GENOMIC DNA]</scope>
    <source>
        <strain evidence="2 3">DSM 44149</strain>
    </source>
</reference>
<keyword evidence="1" id="KW-0812">Transmembrane</keyword>
<feature type="transmembrane region" description="Helical" evidence="1">
    <location>
        <begin position="28"/>
        <end position="48"/>
    </location>
</feature>
<organism evidence="2 3">
    <name type="scientific">Allokutzneria albata</name>
    <name type="common">Kibdelosporangium albatum</name>
    <dbReference type="NCBI Taxonomy" id="211114"/>
    <lineage>
        <taxon>Bacteria</taxon>
        <taxon>Bacillati</taxon>
        <taxon>Actinomycetota</taxon>
        <taxon>Actinomycetes</taxon>
        <taxon>Pseudonocardiales</taxon>
        <taxon>Pseudonocardiaceae</taxon>
        <taxon>Allokutzneria</taxon>
    </lineage>
</organism>
<feature type="transmembrane region" description="Helical" evidence="1">
    <location>
        <begin position="54"/>
        <end position="76"/>
    </location>
</feature>
<gene>
    <name evidence="2" type="ORF">SAMN04489726_5891</name>
</gene>
<dbReference type="STRING" id="211114.SAMN04489726_5891"/>
<keyword evidence="3" id="KW-1185">Reference proteome</keyword>
<evidence type="ECO:0000256" key="1">
    <source>
        <dbReference type="SAM" id="Phobius"/>
    </source>
</evidence>
<name>A0A1H0A5R4_ALLAB</name>
<evidence type="ECO:0000313" key="2">
    <source>
        <dbReference type="EMBL" id="SDN28797.1"/>
    </source>
</evidence>
<sequence length="356" mass="38183">MTPPPPTTGPAFGLRYLDLALRAARRQLWSIGLSAVAMWLLGALAIAFDARRLATVAIVVLAVLITVLAIVLYVLIGGWLRAAARMFAAESWRPVAVRGVRGRFLEVESPEGVIHIRFVAGAEPFLQAVGRAEEVWLVGPDKHGWVAVHLAGMRAPLPGRAVQQRPDLPRTAISAYDPEAPASADAVTSTVARLLIRHSRQLYTPAKIALSVGLGVLLSTVWTGEVVLVAISAVAVLVAVVLFVRARKRLGGWTKLRQLLDAGPWQRVPAELDEPWEPGRRGYADATATLTFPDGERVPVRLPLMGIDVAEYMRNTGTVWIAGEPGTTFAVGVPGSAILAVADQLQSGPRRAQVQA</sequence>
<dbReference type="EMBL" id="LT629701">
    <property type="protein sequence ID" value="SDN28797.1"/>
    <property type="molecule type" value="Genomic_DNA"/>
</dbReference>
<feature type="transmembrane region" description="Helical" evidence="1">
    <location>
        <begin position="228"/>
        <end position="246"/>
    </location>
</feature>
<dbReference type="OrthoDB" id="3678714at2"/>
<protein>
    <submittedName>
        <fullName evidence="2">Uncharacterized protein</fullName>
    </submittedName>
</protein>
<dbReference type="AlphaFoldDB" id="A0A1H0A5R4"/>